<keyword evidence="6" id="KW-1185">Reference proteome</keyword>
<dbReference type="Pfam" id="PF08232">
    <property type="entry name" value="Striatin"/>
    <property type="match status" value="1"/>
</dbReference>
<dbReference type="CDD" id="cd14686">
    <property type="entry name" value="bZIP"/>
    <property type="match status" value="1"/>
</dbReference>
<dbReference type="STRING" id="1382522.W6MJG7"/>
<evidence type="ECO:0000259" key="4">
    <source>
        <dbReference type="Pfam" id="PF08232"/>
    </source>
</evidence>
<dbReference type="InterPro" id="IPR051488">
    <property type="entry name" value="WD_repeat_striatin"/>
</dbReference>
<gene>
    <name evidence="5" type="ORF">KUCA_T00002653001</name>
</gene>
<name>W6MJG7_9ASCO</name>
<keyword evidence="1 2" id="KW-0175">Coiled coil</keyword>
<evidence type="ECO:0000256" key="2">
    <source>
        <dbReference type="SAM" id="Coils"/>
    </source>
</evidence>
<dbReference type="SUPFAM" id="SSF50978">
    <property type="entry name" value="WD40 repeat-like"/>
    <property type="match status" value="1"/>
</dbReference>
<dbReference type="OrthoDB" id="727118at2759"/>
<dbReference type="HOGENOM" id="CLU_588004_0_0_1"/>
<dbReference type="RefSeq" id="XP_022458679.1">
    <property type="nucleotide sequence ID" value="XM_022602923.1"/>
</dbReference>
<sequence length="465" mass="51482">MDQTTPNYTLPGIMQYLQSQFTIVEKNRMTNELERSNLKARIVELEGERNSLKLLNERLILKVRDLEKKLQVNEPDTVDQIEDSLANLQLETVDVAKLLRARQFLKTTTSEILYLLNSPVVESADPLNLGKSEPRFSDSPAVERDVTPETRPLRHPDLPPRRLTEPTVDDLKSESDAETITSEDPVEVTAILNFSAKIPDITMVTVSGSNIIGVSRSNTLQIFDESLTPVKSFVLDDSIVEIISCRPSRILVATQYSVLLIDLSDMTTTVIHVSGETISHLAFKPSSHAVLIGKQSTIELATLDINTKSLEKKHVLNITSFKVTQATALKFSEDIPFFDVVAFGPFGLFLLNSKTEKDKHVSFKQPIDCQVGSKFAVMKQSGFLTVVDLVDSQESTNFAESSTITGFILDNNDVLAIQRPAGVTVYALGEGVLGKYTNIKGQCLNCDGNLLVSCTKDEIMLYSLP</sequence>
<reference evidence="5" key="1">
    <citation type="submission" date="2013-12" db="EMBL/GenBank/DDBJ databases">
        <authorList>
            <person name="Genoscope - CEA"/>
        </authorList>
    </citation>
    <scope>NUCLEOTIDE SEQUENCE</scope>
    <source>
        <strain evidence="5">CBS 1993</strain>
    </source>
</reference>
<evidence type="ECO:0000256" key="3">
    <source>
        <dbReference type="SAM" id="MobiDB-lite"/>
    </source>
</evidence>
<dbReference type="EMBL" id="HG793127">
    <property type="protein sequence ID" value="CDK26679.1"/>
    <property type="molecule type" value="Genomic_DNA"/>
</dbReference>
<accession>W6MJG7</accession>
<evidence type="ECO:0000313" key="5">
    <source>
        <dbReference type="EMBL" id="CDK26679.1"/>
    </source>
</evidence>
<dbReference type="InterPro" id="IPR036322">
    <property type="entry name" value="WD40_repeat_dom_sf"/>
</dbReference>
<dbReference type="PANTHER" id="PTHR15653:SF0">
    <property type="entry name" value="CONNECTOR OF KINASE TO AP-1, ISOFORM E"/>
    <property type="match status" value="1"/>
</dbReference>
<evidence type="ECO:0000313" key="6">
    <source>
        <dbReference type="Proteomes" id="UP000019384"/>
    </source>
</evidence>
<feature type="domain" description="Striatin N-terminal" evidence="4">
    <location>
        <begin position="9"/>
        <end position="74"/>
    </location>
</feature>
<feature type="compositionally biased region" description="Basic and acidic residues" evidence="3">
    <location>
        <begin position="132"/>
        <end position="175"/>
    </location>
</feature>
<organism evidence="5 6">
    <name type="scientific">Kuraishia capsulata CBS 1993</name>
    <dbReference type="NCBI Taxonomy" id="1382522"/>
    <lineage>
        <taxon>Eukaryota</taxon>
        <taxon>Fungi</taxon>
        <taxon>Dikarya</taxon>
        <taxon>Ascomycota</taxon>
        <taxon>Saccharomycotina</taxon>
        <taxon>Pichiomycetes</taxon>
        <taxon>Pichiales</taxon>
        <taxon>Pichiaceae</taxon>
        <taxon>Kuraishia</taxon>
    </lineage>
</organism>
<reference evidence="5" key="2">
    <citation type="submission" date="2014-02" db="EMBL/GenBank/DDBJ databases">
        <title>Complete DNA sequence of /Kuraishia capsulata/ illustrates novel genomic features among budding yeasts (/Saccharomycotina/).</title>
        <authorList>
            <person name="Morales L."/>
            <person name="Noel B."/>
            <person name="Porcel B."/>
            <person name="Marcet-Houben M."/>
            <person name="Hullo M-F."/>
            <person name="Sacerdot C."/>
            <person name="Tekaia F."/>
            <person name="Leh-Louis V."/>
            <person name="Despons L."/>
            <person name="Khanna V."/>
            <person name="Aury J-M."/>
            <person name="Barbe V."/>
            <person name="Couloux A."/>
            <person name="Labadie K."/>
            <person name="Pelletier E."/>
            <person name="Souciet J-L."/>
            <person name="Boekhout T."/>
            <person name="Gabaldon T."/>
            <person name="Wincker P."/>
            <person name="Dujon B."/>
        </authorList>
    </citation>
    <scope>NUCLEOTIDE SEQUENCE</scope>
    <source>
        <strain evidence="5">CBS 1993</strain>
    </source>
</reference>
<feature type="region of interest" description="Disordered" evidence="3">
    <location>
        <begin position="131"/>
        <end position="180"/>
    </location>
</feature>
<dbReference type="AlphaFoldDB" id="W6MJG7"/>
<feature type="coiled-coil region" evidence="2">
    <location>
        <begin position="26"/>
        <end position="69"/>
    </location>
</feature>
<dbReference type="GeneID" id="34520067"/>
<evidence type="ECO:0000256" key="1">
    <source>
        <dbReference type="ARBA" id="ARBA00023054"/>
    </source>
</evidence>
<protein>
    <recommendedName>
        <fullName evidence="4">Striatin N-terminal domain-containing protein</fullName>
    </recommendedName>
</protein>
<dbReference type="PANTHER" id="PTHR15653">
    <property type="entry name" value="STRIATIN"/>
    <property type="match status" value="1"/>
</dbReference>
<dbReference type="Proteomes" id="UP000019384">
    <property type="component" value="Unassembled WGS sequence"/>
</dbReference>
<proteinExistence type="predicted"/>
<dbReference type="InterPro" id="IPR013258">
    <property type="entry name" value="Striatin_N"/>
</dbReference>